<organism evidence="4">
    <name type="scientific">Micromonas pusilla</name>
    <name type="common">Picoplanktonic green alga</name>
    <name type="synonym">Chromulina pusilla</name>
    <dbReference type="NCBI Taxonomy" id="38833"/>
    <lineage>
        <taxon>Eukaryota</taxon>
        <taxon>Viridiplantae</taxon>
        <taxon>Chlorophyta</taxon>
        <taxon>Mamiellophyceae</taxon>
        <taxon>Mamiellales</taxon>
        <taxon>Mamiellaceae</taxon>
        <taxon>Micromonas</taxon>
    </lineage>
</organism>
<keyword evidence="1" id="KW-0143">Chaperone</keyword>
<evidence type="ECO:0000256" key="1">
    <source>
        <dbReference type="ARBA" id="ARBA00023186"/>
    </source>
</evidence>
<name>A0A6U0DFI3_MICPS</name>
<evidence type="ECO:0000259" key="3">
    <source>
        <dbReference type="PROSITE" id="PS50076"/>
    </source>
</evidence>
<dbReference type="EMBL" id="HBEN01010774">
    <property type="protein sequence ID" value="CAD8445296.1"/>
    <property type="molecule type" value="Transcribed_RNA"/>
</dbReference>
<dbReference type="GO" id="GO:0051087">
    <property type="term" value="F:protein-folding chaperone binding"/>
    <property type="evidence" value="ECO:0007669"/>
    <property type="project" value="TreeGrafter"/>
</dbReference>
<feature type="region of interest" description="Disordered" evidence="2">
    <location>
        <begin position="198"/>
        <end position="297"/>
    </location>
</feature>
<gene>
    <name evidence="4" type="ORF">MSP1401_LOCUS8914</name>
    <name evidence="5" type="ORF">MSP1401_LOCUS8916</name>
</gene>
<dbReference type="InterPro" id="IPR036869">
    <property type="entry name" value="J_dom_sf"/>
</dbReference>
<dbReference type="Pfam" id="PF00226">
    <property type="entry name" value="DnaJ"/>
    <property type="match status" value="1"/>
</dbReference>
<dbReference type="SMART" id="SM00271">
    <property type="entry name" value="DnaJ"/>
    <property type="match status" value="1"/>
</dbReference>
<dbReference type="PROSITE" id="PS50076">
    <property type="entry name" value="DNAJ_2"/>
    <property type="match status" value="1"/>
</dbReference>
<evidence type="ECO:0000256" key="2">
    <source>
        <dbReference type="SAM" id="MobiDB-lite"/>
    </source>
</evidence>
<dbReference type="CDD" id="cd06257">
    <property type="entry name" value="DnaJ"/>
    <property type="match status" value="1"/>
</dbReference>
<accession>A0A6U0DFI3</accession>
<protein>
    <recommendedName>
        <fullName evidence="3">J domain-containing protein</fullName>
    </recommendedName>
</protein>
<dbReference type="SUPFAM" id="SSF46565">
    <property type="entry name" value="Chaperone J-domain"/>
    <property type="match status" value="1"/>
</dbReference>
<dbReference type="InterPro" id="IPR051948">
    <property type="entry name" value="Hsp70_co-chaperone_J-domain"/>
</dbReference>
<reference evidence="4" key="1">
    <citation type="submission" date="2021-01" db="EMBL/GenBank/DDBJ databases">
        <authorList>
            <person name="Corre E."/>
            <person name="Pelletier E."/>
            <person name="Niang G."/>
            <person name="Scheremetjew M."/>
            <person name="Finn R."/>
            <person name="Kale V."/>
            <person name="Holt S."/>
            <person name="Cochrane G."/>
            <person name="Meng A."/>
            <person name="Brown T."/>
            <person name="Cohen L."/>
        </authorList>
    </citation>
    <scope>NUCLEOTIDE SEQUENCE</scope>
    <source>
        <strain evidence="4">CCAC1681</strain>
    </source>
</reference>
<feature type="region of interest" description="Disordered" evidence="2">
    <location>
        <begin position="33"/>
        <end position="52"/>
    </location>
</feature>
<feature type="compositionally biased region" description="Low complexity" evidence="2">
    <location>
        <begin position="221"/>
        <end position="232"/>
    </location>
</feature>
<dbReference type="GO" id="GO:0005783">
    <property type="term" value="C:endoplasmic reticulum"/>
    <property type="evidence" value="ECO:0007669"/>
    <property type="project" value="TreeGrafter"/>
</dbReference>
<dbReference type="PANTHER" id="PTHR44360">
    <property type="entry name" value="DNAJ HOMOLOG SUBFAMILY B MEMBER 9"/>
    <property type="match status" value="1"/>
</dbReference>
<dbReference type="GO" id="GO:0036503">
    <property type="term" value="P:ERAD pathway"/>
    <property type="evidence" value="ECO:0007669"/>
    <property type="project" value="TreeGrafter"/>
</dbReference>
<feature type="domain" description="J" evidence="3">
    <location>
        <begin position="72"/>
        <end position="130"/>
    </location>
</feature>
<evidence type="ECO:0000313" key="5">
    <source>
        <dbReference type="EMBL" id="CAD8445299.1"/>
    </source>
</evidence>
<feature type="compositionally biased region" description="Basic and acidic residues" evidence="2">
    <location>
        <begin position="255"/>
        <end position="297"/>
    </location>
</feature>
<dbReference type="PANTHER" id="PTHR44360:SF1">
    <property type="entry name" value="DNAJ HOMOLOG SUBFAMILY B MEMBER 9"/>
    <property type="match status" value="1"/>
</dbReference>
<dbReference type="EMBL" id="HBEN01010776">
    <property type="protein sequence ID" value="CAD8445299.1"/>
    <property type="molecule type" value="Transcribed_RNA"/>
</dbReference>
<dbReference type="GO" id="GO:0051787">
    <property type="term" value="F:misfolded protein binding"/>
    <property type="evidence" value="ECO:0007669"/>
    <property type="project" value="TreeGrafter"/>
</dbReference>
<proteinExistence type="predicted"/>
<sequence length="410" mass="44710">MASASAAGSLATARPNARSLRASAWRVEKAALLSQGGPSRRARSARGAGASRGRTGAVVVEAKIWTDDGRRRAAELMGLTREEAADGKKLKRAFRKLCLRYHPDIAREEGAVEKFQELQEAYRVLADDGEGALDVPLPEDLEWSAHDWRWAMRYNRGNAGDDDETAGGSDRPLDDLLGATRKVEEAERKARLEAQLSAMASAPTRRKRRVVKPIGLGGPNTEAASSFAAAETRPPSEDEGDCPSDGCSSDFEADEALRSASEDEDEVSKQARHAREVRRTRGYQSDRHSTESAHERLNSQLAGLHRKKVIRARAFGSSAEETAARTSAARRSGDEHEVRDETNAARFYGGVGLQLEESTPERFLRLAKLAREWREQRSMSDAIFSADIAKPSAKELLQAAVEGVSLGACT</sequence>
<dbReference type="InterPro" id="IPR001623">
    <property type="entry name" value="DnaJ_domain"/>
</dbReference>
<evidence type="ECO:0000313" key="4">
    <source>
        <dbReference type="EMBL" id="CAD8445296.1"/>
    </source>
</evidence>
<dbReference type="Gene3D" id="1.10.287.110">
    <property type="entry name" value="DnaJ domain"/>
    <property type="match status" value="1"/>
</dbReference>
<dbReference type="AlphaFoldDB" id="A0A6U0DFI3"/>
<dbReference type="PRINTS" id="PR00625">
    <property type="entry name" value="JDOMAIN"/>
</dbReference>